<accession>M3F3J1</accession>
<gene>
    <name evidence="3" type="ORF">SBD_3447</name>
</gene>
<feature type="transmembrane region" description="Helical" evidence="2">
    <location>
        <begin position="51"/>
        <end position="68"/>
    </location>
</feature>
<name>M3F3J1_9ACTN</name>
<evidence type="ECO:0000313" key="4">
    <source>
        <dbReference type="Proteomes" id="UP000030760"/>
    </source>
</evidence>
<organism evidence="3 4">
    <name type="scientific">Streptomyces bottropensis ATCC 25435</name>
    <dbReference type="NCBI Taxonomy" id="1054862"/>
    <lineage>
        <taxon>Bacteria</taxon>
        <taxon>Bacillati</taxon>
        <taxon>Actinomycetota</taxon>
        <taxon>Actinomycetes</taxon>
        <taxon>Kitasatosporales</taxon>
        <taxon>Streptomycetaceae</taxon>
        <taxon>Streptomyces</taxon>
    </lineage>
</organism>
<dbReference type="EMBL" id="KB405067">
    <property type="protein sequence ID" value="EMF56133.1"/>
    <property type="molecule type" value="Genomic_DNA"/>
</dbReference>
<sequence length="105" mass="11381">MGTSVRLPSDPRSTLVRAGNESRQPGAGWAAIKIGPVNRRRKYSRAFESRLLLEVYLSFLGLVSGFIGQHPVVPRRNARVTLGPCASTSALITPDTNSRTTSWSG</sequence>
<evidence type="ECO:0000313" key="3">
    <source>
        <dbReference type="EMBL" id="EMF56133.1"/>
    </source>
</evidence>
<protein>
    <submittedName>
        <fullName evidence="3">Uncharacterized protein</fullName>
    </submittedName>
</protein>
<keyword evidence="2" id="KW-1133">Transmembrane helix</keyword>
<reference evidence="4" key="1">
    <citation type="journal article" date="2013" name="Genome Announc.">
        <title>Draft Genome Sequence of Streptomyces bottropensis ATCC 25435, a Bottromycin-Producing Actinomycete.</title>
        <authorList>
            <person name="Zhang H."/>
            <person name="Zhou W."/>
            <person name="Zhuang Y."/>
            <person name="Liang X."/>
            <person name="Liu T."/>
        </authorList>
    </citation>
    <scope>NUCLEOTIDE SEQUENCE [LARGE SCALE GENOMIC DNA]</scope>
    <source>
        <strain evidence="4">ATCC 25435</strain>
    </source>
</reference>
<keyword evidence="2" id="KW-0472">Membrane</keyword>
<dbReference type="AlphaFoldDB" id="M3F3J1"/>
<keyword evidence="2" id="KW-0812">Transmembrane</keyword>
<evidence type="ECO:0000256" key="2">
    <source>
        <dbReference type="SAM" id="Phobius"/>
    </source>
</evidence>
<evidence type="ECO:0000256" key="1">
    <source>
        <dbReference type="SAM" id="MobiDB-lite"/>
    </source>
</evidence>
<proteinExistence type="predicted"/>
<feature type="region of interest" description="Disordered" evidence="1">
    <location>
        <begin position="1"/>
        <end position="22"/>
    </location>
</feature>
<dbReference type="Proteomes" id="UP000030760">
    <property type="component" value="Unassembled WGS sequence"/>
</dbReference>